<dbReference type="EMBL" id="REGN01005560">
    <property type="protein sequence ID" value="RNA12926.1"/>
    <property type="molecule type" value="Genomic_DNA"/>
</dbReference>
<reference evidence="1 2" key="1">
    <citation type="journal article" date="2018" name="Sci. Rep.">
        <title>Genomic signatures of local adaptation to the degree of environmental predictability in rotifers.</title>
        <authorList>
            <person name="Franch-Gras L."/>
            <person name="Hahn C."/>
            <person name="Garcia-Roger E.M."/>
            <person name="Carmona M.J."/>
            <person name="Serra M."/>
            <person name="Gomez A."/>
        </authorList>
    </citation>
    <scope>NUCLEOTIDE SEQUENCE [LARGE SCALE GENOMIC DNA]</scope>
    <source>
        <strain evidence="1">HYR1</strain>
    </source>
</reference>
<evidence type="ECO:0000313" key="1">
    <source>
        <dbReference type="EMBL" id="RNA12926.1"/>
    </source>
</evidence>
<protein>
    <submittedName>
        <fullName evidence="1">Uncharacterized protein</fullName>
    </submittedName>
</protein>
<name>A0A3M7QNF3_BRAPC</name>
<gene>
    <name evidence="1" type="ORF">BpHYR1_017977</name>
</gene>
<sequence>MFGLCKRSITTKLMTAINVEPMERVLIKRKLSFIMRLANNKFTKTLVNNILNFLITSPYYCIYINDIPKRNKTKNEYSLIFTDCLKRLLELSERYVGKGLSHYIPLVVRLIEEYKEGFESRYIEYATLQFLIFFLELELFKHVPHGALARNFMSYEKNV</sequence>
<keyword evidence="2" id="KW-1185">Reference proteome</keyword>
<evidence type="ECO:0000313" key="2">
    <source>
        <dbReference type="Proteomes" id="UP000276133"/>
    </source>
</evidence>
<dbReference type="AlphaFoldDB" id="A0A3M7QNF3"/>
<dbReference type="Proteomes" id="UP000276133">
    <property type="component" value="Unassembled WGS sequence"/>
</dbReference>
<accession>A0A3M7QNF3</accession>
<proteinExistence type="predicted"/>
<comment type="caution">
    <text evidence="1">The sequence shown here is derived from an EMBL/GenBank/DDBJ whole genome shotgun (WGS) entry which is preliminary data.</text>
</comment>
<organism evidence="1 2">
    <name type="scientific">Brachionus plicatilis</name>
    <name type="common">Marine rotifer</name>
    <name type="synonym">Brachionus muelleri</name>
    <dbReference type="NCBI Taxonomy" id="10195"/>
    <lineage>
        <taxon>Eukaryota</taxon>
        <taxon>Metazoa</taxon>
        <taxon>Spiralia</taxon>
        <taxon>Gnathifera</taxon>
        <taxon>Rotifera</taxon>
        <taxon>Eurotatoria</taxon>
        <taxon>Monogononta</taxon>
        <taxon>Pseudotrocha</taxon>
        <taxon>Ploima</taxon>
        <taxon>Brachionidae</taxon>
        <taxon>Brachionus</taxon>
    </lineage>
</organism>